<evidence type="ECO:0000313" key="2">
    <source>
        <dbReference type="EMBL" id="OAQ79659.1"/>
    </source>
</evidence>
<evidence type="ECO:0000259" key="1">
    <source>
        <dbReference type="SMART" id="SM01111"/>
    </source>
</evidence>
<name>A0A179GR92_PURLI</name>
<dbReference type="SMART" id="SM01111">
    <property type="entry name" value="CVNH"/>
    <property type="match status" value="1"/>
</dbReference>
<reference evidence="2 3" key="1">
    <citation type="submission" date="2016-01" db="EMBL/GenBank/DDBJ databases">
        <title>Biosynthesis of antibiotic leucinostatins and their inhibition on Phytophthora in bio-control Purpureocillium lilacinum.</title>
        <authorList>
            <person name="Wang G."/>
            <person name="Liu Z."/>
            <person name="Lin R."/>
            <person name="Li E."/>
            <person name="Mao Z."/>
            <person name="Ling J."/>
            <person name="Yin W."/>
            <person name="Xie B."/>
        </authorList>
    </citation>
    <scope>NUCLEOTIDE SEQUENCE [LARGE SCALE GENOMIC DNA]</scope>
    <source>
        <strain evidence="2">PLBJ-1</strain>
    </source>
</reference>
<dbReference type="InterPro" id="IPR011058">
    <property type="entry name" value="Cyanovirin-N"/>
</dbReference>
<accession>A0A179GR92</accession>
<dbReference type="InterPro" id="IPR036673">
    <property type="entry name" value="Cyanovirin-N_sf"/>
</dbReference>
<protein>
    <submittedName>
        <fullName evidence="2">CVNH domain-containing protein</fullName>
    </submittedName>
</protein>
<dbReference type="PANTHER" id="PTHR42076:SF1">
    <property type="entry name" value="CYANOVIRIN-N DOMAIN-CONTAINING PROTEIN"/>
    <property type="match status" value="1"/>
</dbReference>
<feature type="domain" description="Cyanovirin-N" evidence="1">
    <location>
        <begin position="2"/>
        <end position="106"/>
    </location>
</feature>
<dbReference type="Proteomes" id="UP000078240">
    <property type="component" value="Unassembled WGS sequence"/>
</dbReference>
<dbReference type="PANTHER" id="PTHR42076">
    <property type="entry name" value="CYANOVIRIN-N HOMOLOG"/>
    <property type="match status" value="1"/>
</dbReference>
<gene>
    <name evidence="2" type="ORF">VFPBJ_05244</name>
</gene>
<sequence>MSFRQSASNIRVDDGHILRASIQNGNGDWVDAEIDLDGFIGNSNGRFEWGGENFSHSAEDIRFSMEGANGDIPVLRARLSDVDGNLHDADINLDERIGNEDGSLSFGKHYRPPSNHSILHFVASR</sequence>
<dbReference type="Pfam" id="PF08881">
    <property type="entry name" value="CVNH"/>
    <property type="match status" value="1"/>
</dbReference>
<dbReference type="SUPFAM" id="SSF51322">
    <property type="entry name" value="Cyanovirin-N"/>
    <property type="match status" value="1"/>
</dbReference>
<comment type="caution">
    <text evidence="2">The sequence shown here is derived from an EMBL/GenBank/DDBJ whole genome shotgun (WGS) entry which is preliminary data.</text>
</comment>
<dbReference type="AlphaFoldDB" id="A0A179GR92"/>
<organism evidence="2 3">
    <name type="scientific">Purpureocillium lilacinum</name>
    <name type="common">Paecilomyces lilacinus</name>
    <dbReference type="NCBI Taxonomy" id="33203"/>
    <lineage>
        <taxon>Eukaryota</taxon>
        <taxon>Fungi</taxon>
        <taxon>Dikarya</taxon>
        <taxon>Ascomycota</taxon>
        <taxon>Pezizomycotina</taxon>
        <taxon>Sordariomycetes</taxon>
        <taxon>Hypocreomycetidae</taxon>
        <taxon>Hypocreales</taxon>
        <taxon>Ophiocordycipitaceae</taxon>
        <taxon>Purpureocillium</taxon>
    </lineage>
</organism>
<dbReference type="Gene3D" id="2.30.60.10">
    <property type="entry name" value="Cyanovirin-N"/>
    <property type="match status" value="1"/>
</dbReference>
<dbReference type="EMBL" id="LSBH01000004">
    <property type="protein sequence ID" value="OAQ79659.1"/>
    <property type="molecule type" value="Genomic_DNA"/>
</dbReference>
<proteinExistence type="predicted"/>
<evidence type="ECO:0000313" key="3">
    <source>
        <dbReference type="Proteomes" id="UP000078240"/>
    </source>
</evidence>